<dbReference type="RefSeq" id="WP_092258036.1">
    <property type="nucleotide sequence ID" value="NZ_CP047199.1"/>
</dbReference>
<dbReference type="AlphaFoldDB" id="A0A1H9T5Y6"/>
<gene>
    <name evidence="2" type="ORF">SAMN05661109_01328</name>
</gene>
<name>A0A1H9T5Y6_9CORY</name>
<organism evidence="2 3">
    <name type="scientific">Corynebacterium cystitidis DSM 20524</name>
    <dbReference type="NCBI Taxonomy" id="1121357"/>
    <lineage>
        <taxon>Bacteria</taxon>
        <taxon>Bacillati</taxon>
        <taxon>Actinomycetota</taxon>
        <taxon>Actinomycetes</taxon>
        <taxon>Mycobacteriales</taxon>
        <taxon>Corynebacteriaceae</taxon>
        <taxon>Corynebacterium</taxon>
    </lineage>
</organism>
<protein>
    <recommendedName>
        <fullName evidence="4">Ferredoxin like protein</fullName>
    </recommendedName>
</protein>
<evidence type="ECO:0000256" key="1">
    <source>
        <dbReference type="SAM" id="MobiDB-lite"/>
    </source>
</evidence>
<proteinExistence type="predicted"/>
<reference evidence="3" key="1">
    <citation type="submission" date="2016-10" db="EMBL/GenBank/DDBJ databases">
        <authorList>
            <person name="Varghese N."/>
            <person name="Submissions S."/>
        </authorList>
    </citation>
    <scope>NUCLEOTIDE SEQUENCE [LARGE SCALE GENOMIC DNA]</scope>
    <source>
        <strain evidence="3">DSM 20524</strain>
    </source>
</reference>
<dbReference type="STRING" id="1121357.SAMN05661109_01328"/>
<evidence type="ECO:0008006" key="4">
    <source>
        <dbReference type="Google" id="ProtNLM"/>
    </source>
</evidence>
<evidence type="ECO:0000313" key="2">
    <source>
        <dbReference type="EMBL" id="SER92568.1"/>
    </source>
</evidence>
<dbReference type="Proteomes" id="UP000198929">
    <property type="component" value="Unassembled WGS sequence"/>
</dbReference>
<accession>A0A1H9T5Y6</accession>
<feature type="region of interest" description="Disordered" evidence="1">
    <location>
        <begin position="51"/>
        <end position="92"/>
    </location>
</feature>
<sequence length="92" mass="10468">MSFRRTPNPNRNHPIYCPYCAGEDLYPNEETDFAWKCHECLRIVDVRFYGQDDPDSPHAPAPSTAEALQRSLAHHGHSAVLRTGLRKEPHNG</sequence>
<dbReference type="EMBL" id="FOGQ01000005">
    <property type="protein sequence ID" value="SER92568.1"/>
    <property type="molecule type" value="Genomic_DNA"/>
</dbReference>
<evidence type="ECO:0000313" key="3">
    <source>
        <dbReference type="Proteomes" id="UP000198929"/>
    </source>
</evidence>
<keyword evidence="3" id="KW-1185">Reference proteome</keyword>